<organism evidence="2 3">
    <name type="scientific">Burkholderia multivorans CGD2</name>
    <dbReference type="NCBI Taxonomy" id="513052"/>
    <lineage>
        <taxon>Bacteria</taxon>
        <taxon>Pseudomonadati</taxon>
        <taxon>Pseudomonadota</taxon>
        <taxon>Betaproteobacteria</taxon>
        <taxon>Burkholderiales</taxon>
        <taxon>Burkholderiaceae</taxon>
        <taxon>Burkholderia</taxon>
        <taxon>Burkholderia cepacia complex</taxon>
    </lineage>
</organism>
<proteinExistence type="predicted"/>
<evidence type="ECO:0000313" key="3">
    <source>
        <dbReference type="Proteomes" id="UP000004535"/>
    </source>
</evidence>
<accession>B9C011</accession>
<feature type="region of interest" description="Disordered" evidence="1">
    <location>
        <begin position="1"/>
        <end position="25"/>
    </location>
</feature>
<evidence type="ECO:0000256" key="1">
    <source>
        <dbReference type="SAM" id="MobiDB-lite"/>
    </source>
</evidence>
<gene>
    <name evidence="2" type="ORF">BURMUCGD2_1549</name>
</gene>
<dbReference type="AlphaFoldDB" id="B9C011"/>
<dbReference type="Proteomes" id="UP000004535">
    <property type="component" value="Unassembled WGS sequence"/>
</dbReference>
<protein>
    <submittedName>
        <fullName evidence="2">Uncharacterized protein</fullName>
    </submittedName>
</protein>
<evidence type="ECO:0000313" key="2">
    <source>
        <dbReference type="EMBL" id="EEE03687.1"/>
    </source>
</evidence>
<dbReference type="EMBL" id="ACFC01000023">
    <property type="protein sequence ID" value="EEE03687.1"/>
    <property type="molecule type" value="Genomic_DNA"/>
</dbReference>
<comment type="caution">
    <text evidence="2">The sequence shown here is derived from an EMBL/GenBank/DDBJ whole genome shotgun (WGS) entry which is preliminary data.</text>
</comment>
<name>B9C011_9BURK</name>
<reference evidence="2 3" key="1">
    <citation type="journal article" date="2012" name="J. Bacteriol.">
        <title>Draft Genome Sequence Determination for Cystic Fibrosis and Chronic Granulomatous Disease Burkholderia multivorans Isolates.</title>
        <authorList>
            <person name="Varga J.J."/>
            <person name="Losada L."/>
            <person name="Zelazny A.M."/>
            <person name="Brinkac L."/>
            <person name="Harkins D."/>
            <person name="Radune D."/>
            <person name="Hostetler J."/>
            <person name="Sampaio E.P."/>
            <person name="Ronning C.M."/>
            <person name="Nierman W.C."/>
            <person name="Greenberg D.E."/>
            <person name="Holland S.M."/>
            <person name="Goldberg J.B."/>
        </authorList>
    </citation>
    <scope>NUCLEOTIDE SEQUENCE [LARGE SCALE GENOMIC DNA]</scope>
    <source>
        <strain evidence="2 3">CGD2</strain>
    </source>
</reference>
<sequence length="45" mass="4668">MAARNHTAGARPHAGRKKSGTYVPPSRCAVEPRVALTLSATSCSC</sequence>